<gene>
    <name evidence="1" type="ORF">RaK2_00435</name>
</gene>
<dbReference type="OrthoDB" id="16709at10239"/>
<dbReference type="GeneID" id="14013023"/>
<evidence type="ECO:0000313" key="2">
    <source>
        <dbReference type="Proteomes" id="UP000007524"/>
    </source>
</evidence>
<name>H6X4P2_9CAUD</name>
<dbReference type="EMBL" id="JQ513383">
    <property type="protein sequence ID" value="AFA44708.1"/>
    <property type="molecule type" value="Genomic_DNA"/>
</dbReference>
<dbReference type="Proteomes" id="UP000007524">
    <property type="component" value="Segment"/>
</dbReference>
<accession>H6X4P2</accession>
<dbReference type="KEGG" id="vg:14013023"/>
<reference evidence="1 2" key="1">
    <citation type="journal article" date="2012" name="J. Virol.">
        <title>Genome of Klebsiella sp.-Infecting Bacteriophage vB_KleM_RaK2.</title>
        <authorList>
            <person name="Simoliunas E."/>
            <person name="Kaliniene L."/>
            <person name="Truncaite L."/>
            <person name="Klausa V."/>
            <person name="Zajanckauskaite A."/>
            <person name="Meskys R."/>
        </authorList>
    </citation>
    <scope>NUCLEOTIDE SEQUENCE [LARGE SCALE GENOMIC DNA]</scope>
</reference>
<organism evidence="1 2">
    <name type="scientific">Klebsiella phage vB_KleM_RaK2</name>
    <dbReference type="NCBI Taxonomy" id="1147094"/>
    <lineage>
        <taxon>Viruses</taxon>
        <taxon>Duplodnaviria</taxon>
        <taxon>Heunggongvirae</taxon>
        <taxon>Uroviricota</taxon>
        <taxon>Caudoviricetes</taxon>
        <taxon>Alcyoneusvirus</taxon>
        <taxon>Alcyoneusvirus RaK2</taxon>
    </lineage>
</organism>
<protein>
    <submittedName>
        <fullName evidence="1">Uncharacterized protein</fullName>
    </submittedName>
</protein>
<keyword evidence="2" id="KW-1185">Reference proteome</keyword>
<dbReference type="RefSeq" id="YP_007007590.1">
    <property type="nucleotide sequence ID" value="NC_019526.1"/>
</dbReference>
<evidence type="ECO:0000313" key="1">
    <source>
        <dbReference type="EMBL" id="AFA44708.1"/>
    </source>
</evidence>
<proteinExistence type="predicted"/>
<sequence>MILYHCSTVKIDSFYIPFGGLHFGGINSALEAALRKLRSPRNTLDHKEIHIHKCFVELGKTQHSEDLGGEDSWRAVIDECSRLGFNSVQYKNVYEPDSVPSYMIWDASRVKIIEVDCIHMDDAEQILEEFYDSHCT</sequence>